<dbReference type="AlphaFoldDB" id="A2E9A1"/>
<feature type="region of interest" description="Disordered" evidence="1">
    <location>
        <begin position="75"/>
        <end position="96"/>
    </location>
</feature>
<name>A2E9A1_TRIV3</name>
<dbReference type="VEuPathDB" id="TrichDB:TVAGG3_0421290"/>
<evidence type="ECO:0000256" key="1">
    <source>
        <dbReference type="SAM" id="MobiDB-lite"/>
    </source>
</evidence>
<dbReference type="EMBL" id="DS113332">
    <property type="protein sequence ID" value="EAY10786.1"/>
    <property type="molecule type" value="Genomic_DNA"/>
</dbReference>
<dbReference type="RefSeq" id="XP_001323009.1">
    <property type="nucleotide sequence ID" value="XM_001322974.1"/>
</dbReference>
<accession>A2E9A1</accession>
<evidence type="ECO:0000313" key="3">
    <source>
        <dbReference type="Proteomes" id="UP000001542"/>
    </source>
</evidence>
<keyword evidence="3" id="KW-1185">Reference proteome</keyword>
<reference evidence="2" key="1">
    <citation type="submission" date="2006-10" db="EMBL/GenBank/DDBJ databases">
        <authorList>
            <person name="Amadeo P."/>
            <person name="Zhao Q."/>
            <person name="Wortman J."/>
            <person name="Fraser-Liggett C."/>
            <person name="Carlton J."/>
        </authorList>
    </citation>
    <scope>NUCLEOTIDE SEQUENCE</scope>
    <source>
        <strain evidence="2">G3</strain>
    </source>
</reference>
<dbReference type="InParanoid" id="A2E9A1"/>
<dbReference type="Proteomes" id="UP000001542">
    <property type="component" value="Unassembled WGS sequence"/>
</dbReference>
<organism evidence="2 3">
    <name type="scientific">Trichomonas vaginalis (strain ATCC PRA-98 / G3)</name>
    <dbReference type="NCBI Taxonomy" id="412133"/>
    <lineage>
        <taxon>Eukaryota</taxon>
        <taxon>Metamonada</taxon>
        <taxon>Parabasalia</taxon>
        <taxon>Trichomonadida</taxon>
        <taxon>Trichomonadidae</taxon>
        <taxon>Trichomonas</taxon>
    </lineage>
</organism>
<sequence length="96" mass="10995">MKKSDFDPSAPLPDFLLDQFVKETAKKETKEEEVKLPPNVVVTDVKAIKKERQNKAQEELQKMLNRERIKRTSYGTVLSDRSKAKVPSASFSDVKE</sequence>
<dbReference type="KEGG" id="tva:4768723"/>
<proteinExistence type="predicted"/>
<dbReference type="OrthoDB" id="10579461at2759"/>
<dbReference type="VEuPathDB" id="TrichDB:TVAG_121900"/>
<gene>
    <name evidence="2" type="ORF">TVAG_121900</name>
</gene>
<protein>
    <submittedName>
        <fullName evidence="2">Uncharacterized protein</fullName>
    </submittedName>
</protein>
<reference evidence="2" key="2">
    <citation type="journal article" date="2007" name="Science">
        <title>Draft genome sequence of the sexually transmitted pathogen Trichomonas vaginalis.</title>
        <authorList>
            <person name="Carlton J.M."/>
            <person name="Hirt R.P."/>
            <person name="Silva J.C."/>
            <person name="Delcher A.L."/>
            <person name="Schatz M."/>
            <person name="Zhao Q."/>
            <person name="Wortman J.R."/>
            <person name="Bidwell S.L."/>
            <person name="Alsmark U.C.M."/>
            <person name="Besteiro S."/>
            <person name="Sicheritz-Ponten T."/>
            <person name="Noel C.J."/>
            <person name="Dacks J.B."/>
            <person name="Foster P.G."/>
            <person name="Simillion C."/>
            <person name="Van de Peer Y."/>
            <person name="Miranda-Saavedra D."/>
            <person name="Barton G.J."/>
            <person name="Westrop G.D."/>
            <person name="Mueller S."/>
            <person name="Dessi D."/>
            <person name="Fiori P.L."/>
            <person name="Ren Q."/>
            <person name="Paulsen I."/>
            <person name="Zhang H."/>
            <person name="Bastida-Corcuera F.D."/>
            <person name="Simoes-Barbosa A."/>
            <person name="Brown M.T."/>
            <person name="Hayes R.D."/>
            <person name="Mukherjee M."/>
            <person name="Okumura C.Y."/>
            <person name="Schneider R."/>
            <person name="Smith A.J."/>
            <person name="Vanacova S."/>
            <person name="Villalvazo M."/>
            <person name="Haas B.J."/>
            <person name="Pertea M."/>
            <person name="Feldblyum T.V."/>
            <person name="Utterback T.R."/>
            <person name="Shu C.L."/>
            <person name="Osoegawa K."/>
            <person name="de Jong P.J."/>
            <person name="Hrdy I."/>
            <person name="Horvathova L."/>
            <person name="Zubacova Z."/>
            <person name="Dolezal P."/>
            <person name="Malik S.B."/>
            <person name="Logsdon J.M. Jr."/>
            <person name="Henze K."/>
            <person name="Gupta A."/>
            <person name="Wang C.C."/>
            <person name="Dunne R.L."/>
            <person name="Upcroft J.A."/>
            <person name="Upcroft P."/>
            <person name="White O."/>
            <person name="Salzberg S.L."/>
            <person name="Tang P."/>
            <person name="Chiu C.-H."/>
            <person name="Lee Y.-S."/>
            <person name="Embley T.M."/>
            <person name="Coombs G.H."/>
            <person name="Mottram J.C."/>
            <person name="Tachezy J."/>
            <person name="Fraser-Liggett C.M."/>
            <person name="Johnson P.J."/>
        </authorList>
    </citation>
    <scope>NUCLEOTIDE SEQUENCE [LARGE SCALE GENOMIC DNA]</scope>
    <source>
        <strain evidence="2">G3</strain>
    </source>
</reference>
<evidence type="ECO:0000313" key="2">
    <source>
        <dbReference type="EMBL" id="EAY10786.1"/>
    </source>
</evidence>
<dbReference type="SMR" id="A2E9A1"/>